<geneLocation type="plasmid" evidence="1 2">
    <name>unnamed2</name>
</geneLocation>
<evidence type="ECO:0000313" key="2">
    <source>
        <dbReference type="Proteomes" id="UP001326613"/>
    </source>
</evidence>
<reference evidence="1 2" key="1">
    <citation type="submission" date="2022-10" db="EMBL/GenBank/DDBJ databases">
        <title>Host association and intracellularity evolved multiple times independently in the Rickettsiales.</title>
        <authorList>
            <person name="Castelli M."/>
            <person name="Nardi T."/>
            <person name="Gammuto L."/>
            <person name="Bellinzona G."/>
            <person name="Sabaneyeva E."/>
            <person name="Potekhin A."/>
            <person name="Serra V."/>
            <person name="Petroni G."/>
            <person name="Sassera D."/>
        </authorList>
    </citation>
    <scope>NUCLEOTIDE SEQUENCE [LARGE SCALE GENOMIC DNA]</scope>
    <source>
        <strain evidence="1 2">Kr 154-4</strain>
        <plasmid evidence="1 2">unnamed2</plasmid>
    </source>
</reference>
<keyword evidence="1" id="KW-0614">Plasmid</keyword>
<proteinExistence type="predicted"/>
<name>A0ABZ0UU45_9RICK</name>
<protein>
    <submittedName>
        <fullName evidence="1">Uncharacterized protein</fullName>
    </submittedName>
</protein>
<dbReference type="RefSeq" id="WP_323738996.1">
    <property type="nucleotide sequence ID" value="NZ_CP112934.1"/>
</dbReference>
<organism evidence="1 2">
    <name type="scientific">Candidatus Trichorickettsia mobilis</name>
    <dbReference type="NCBI Taxonomy" id="1346319"/>
    <lineage>
        <taxon>Bacteria</taxon>
        <taxon>Pseudomonadati</taxon>
        <taxon>Pseudomonadota</taxon>
        <taxon>Alphaproteobacteria</taxon>
        <taxon>Rickettsiales</taxon>
        <taxon>Rickettsiaceae</taxon>
        <taxon>Rickettsieae</taxon>
        <taxon>Candidatus Trichorickettsia</taxon>
    </lineage>
</organism>
<accession>A0ABZ0UU45</accession>
<gene>
    <name evidence="1" type="ORF">Trichorick_01463</name>
</gene>
<sequence>MTEFIIDRLDPEIKQLIIDNLLKGTSQRKTAEQLYKVGVVISDMSIGRWWKENKAKYESSIDIDEDLDARQLIASFISDLDKKNLKNKEIEQRLLAQELLRELLLFYLVDIHRQTKLKQQNLLNHYPIDLISSLKTIADLYFKFKDSNGSLKDDDGEYIFI</sequence>
<keyword evidence="2" id="KW-1185">Reference proteome</keyword>
<dbReference type="EMBL" id="CP112934">
    <property type="protein sequence ID" value="WPY01550.1"/>
    <property type="molecule type" value="Genomic_DNA"/>
</dbReference>
<evidence type="ECO:0000313" key="1">
    <source>
        <dbReference type="EMBL" id="WPY01550.1"/>
    </source>
</evidence>
<dbReference type="Proteomes" id="UP001326613">
    <property type="component" value="Plasmid unnamed2"/>
</dbReference>